<organism evidence="9 10">
    <name type="scientific">Marasmiellus scandens</name>
    <dbReference type="NCBI Taxonomy" id="2682957"/>
    <lineage>
        <taxon>Eukaryota</taxon>
        <taxon>Fungi</taxon>
        <taxon>Dikarya</taxon>
        <taxon>Basidiomycota</taxon>
        <taxon>Agaricomycotina</taxon>
        <taxon>Agaricomycetes</taxon>
        <taxon>Agaricomycetidae</taxon>
        <taxon>Agaricales</taxon>
        <taxon>Marasmiineae</taxon>
        <taxon>Omphalotaceae</taxon>
        <taxon>Marasmiellus</taxon>
    </lineage>
</organism>
<name>A0ABR1JV70_9AGAR</name>
<evidence type="ECO:0000256" key="1">
    <source>
        <dbReference type="ARBA" id="ARBA00004123"/>
    </source>
</evidence>
<feature type="compositionally biased region" description="Basic residues" evidence="7">
    <location>
        <begin position="107"/>
        <end position="117"/>
    </location>
</feature>
<keyword evidence="4" id="KW-0862">Zinc</keyword>
<dbReference type="PANTHER" id="PTHR46174:SF1">
    <property type="entry name" value="CXXC-TYPE ZINC FINGER PROTEIN 1"/>
    <property type="match status" value="1"/>
</dbReference>
<comment type="caution">
    <text evidence="9">The sequence shown here is derived from an EMBL/GenBank/DDBJ whole genome shotgun (WGS) entry which is preliminary data.</text>
</comment>
<comment type="subcellular location">
    <subcellularLocation>
        <location evidence="1">Nucleus</location>
    </subcellularLocation>
</comment>
<gene>
    <name evidence="9" type="primary">SPP1_1</name>
    <name evidence="9" type="ORF">VKT23_005555</name>
</gene>
<dbReference type="Gene3D" id="3.30.40.10">
    <property type="entry name" value="Zinc/RING finger domain, C3HC4 (zinc finger)"/>
    <property type="match status" value="1"/>
</dbReference>
<accession>A0ABR1JV70</accession>
<keyword evidence="10" id="KW-1185">Reference proteome</keyword>
<evidence type="ECO:0000313" key="10">
    <source>
        <dbReference type="Proteomes" id="UP001498398"/>
    </source>
</evidence>
<dbReference type="InterPro" id="IPR019786">
    <property type="entry name" value="Zinc_finger_PHD-type_CS"/>
</dbReference>
<dbReference type="Proteomes" id="UP001498398">
    <property type="component" value="Unassembled WGS sequence"/>
</dbReference>
<keyword evidence="2" id="KW-0479">Metal-binding</keyword>
<evidence type="ECO:0000256" key="6">
    <source>
        <dbReference type="PROSITE-ProRule" id="PRU00146"/>
    </source>
</evidence>
<keyword evidence="3 6" id="KW-0863">Zinc-finger</keyword>
<feature type="compositionally biased region" description="Low complexity" evidence="7">
    <location>
        <begin position="163"/>
        <end position="180"/>
    </location>
</feature>
<proteinExistence type="predicted"/>
<protein>
    <submittedName>
        <fullName evidence="9">COMPASS (Complex proteins associated with Set1p) component</fullName>
    </submittedName>
</protein>
<dbReference type="PROSITE" id="PS01359">
    <property type="entry name" value="ZF_PHD_1"/>
    <property type="match status" value="1"/>
</dbReference>
<feature type="region of interest" description="Disordered" evidence="7">
    <location>
        <begin position="29"/>
        <end position="202"/>
    </location>
</feature>
<keyword evidence="5" id="KW-0539">Nucleus</keyword>
<dbReference type="InterPro" id="IPR011011">
    <property type="entry name" value="Znf_FYVE_PHD"/>
</dbReference>
<evidence type="ECO:0000256" key="7">
    <source>
        <dbReference type="SAM" id="MobiDB-lite"/>
    </source>
</evidence>
<dbReference type="InterPro" id="IPR037869">
    <property type="entry name" value="Spp1/CFP1"/>
</dbReference>
<evidence type="ECO:0000256" key="3">
    <source>
        <dbReference type="ARBA" id="ARBA00022771"/>
    </source>
</evidence>
<feature type="domain" description="PHD-type" evidence="8">
    <location>
        <begin position="205"/>
        <end position="256"/>
    </location>
</feature>
<dbReference type="SUPFAM" id="SSF57903">
    <property type="entry name" value="FYVE/PHD zinc finger"/>
    <property type="match status" value="1"/>
</dbReference>
<dbReference type="SMART" id="SM00249">
    <property type="entry name" value="PHD"/>
    <property type="match status" value="1"/>
</dbReference>
<dbReference type="Pfam" id="PF00628">
    <property type="entry name" value="PHD"/>
    <property type="match status" value="1"/>
</dbReference>
<feature type="region of interest" description="Disordered" evidence="7">
    <location>
        <begin position="489"/>
        <end position="535"/>
    </location>
</feature>
<dbReference type="InterPro" id="IPR001965">
    <property type="entry name" value="Znf_PHD"/>
</dbReference>
<dbReference type="InterPro" id="IPR013083">
    <property type="entry name" value="Znf_RING/FYVE/PHD"/>
</dbReference>
<evidence type="ECO:0000256" key="5">
    <source>
        <dbReference type="ARBA" id="ARBA00023242"/>
    </source>
</evidence>
<sequence>MSSRLSIANLLNGPQPEQDLLAEEVVLAPHLRKQPPPTPRYDPVHDLGNRARPPSPVVDDTDINQVLSDLIDESPAPAPQSDTIDDEILSLLDPTPGPSTAPAKKQAAQKKRAKPGPKPKQPQPPKPRAKPGPKPKPRDQDGNIIRPSPVSRKPSNKQSAAPSRAVSNAATASRSRSTSVLPSTAPDQAPEPESEQPDKDDDKDKLYCVCNTKYDEDKSMIACDKCDEWYHTQCVDIPDHQVDLIDQFFCPPCISKNPNADLKTTYKTRCRNGLEHPDSTSSKACHKPARAFSKYCSPECGYQFISKRIDTFAKNGGNKEELWHAVKNAEERQGLVKCVKEDGSVEVIAPTKGVKQKEGDRLDKLLDDITKMREEIVRSMDIIMWREKLINLASDRAERLKQCGWDQRLCFSDEDWAEYGEGVLGTYEDQAMEVDEEGEWWCPGEMECERHAGWPSLRMKELDKERDCKEAALYKLSSKEREIRKRIEDILSDPVNRDNDQALEPEPVQKRPANTSKGKTNGDAPKKGRKRKVPS</sequence>
<dbReference type="PROSITE" id="PS50016">
    <property type="entry name" value="ZF_PHD_2"/>
    <property type="match status" value="1"/>
</dbReference>
<dbReference type="InterPro" id="IPR019787">
    <property type="entry name" value="Znf_PHD-finger"/>
</dbReference>
<evidence type="ECO:0000313" key="9">
    <source>
        <dbReference type="EMBL" id="KAK7465584.1"/>
    </source>
</evidence>
<evidence type="ECO:0000259" key="8">
    <source>
        <dbReference type="PROSITE" id="PS50016"/>
    </source>
</evidence>
<dbReference type="EMBL" id="JBANRG010000006">
    <property type="protein sequence ID" value="KAK7465584.1"/>
    <property type="molecule type" value="Genomic_DNA"/>
</dbReference>
<feature type="compositionally biased region" description="Basic and acidic residues" evidence="7">
    <location>
        <begin position="489"/>
        <end position="500"/>
    </location>
</feature>
<dbReference type="PANTHER" id="PTHR46174">
    <property type="entry name" value="CXXC-TYPE ZINC FINGER PROTEIN 1"/>
    <property type="match status" value="1"/>
</dbReference>
<evidence type="ECO:0000256" key="2">
    <source>
        <dbReference type="ARBA" id="ARBA00022723"/>
    </source>
</evidence>
<reference evidence="9 10" key="1">
    <citation type="submission" date="2024-01" db="EMBL/GenBank/DDBJ databases">
        <title>A draft genome for the cacao thread blight pathogen Marasmiellus scandens.</title>
        <authorList>
            <person name="Baruah I.K."/>
            <person name="Leung J."/>
            <person name="Bukari Y."/>
            <person name="Amoako-Attah I."/>
            <person name="Meinhardt L.W."/>
            <person name="Bailey B.A."/>
            <person name="Cohen S.P."/>
        </authorList>
    </citation>
    <scope>NUCLEOTIDE SEQUENCE [LARGE SCALE GENOMIC DNA]</scope>
    <source>
        <strain evidence="9 10">GH-19</strain>
    </source>
</reference>
<evidence type="ECO:0000256" key="4">
    <source>
        <dbReference type="ARBA" id="ARBA00022833"/>
    </source>
</evidence>